<reference evidence="2" key="1">
    <citation type="journal article" date="2019" name="Int. J. Syst. Evol. Microbiol.">
        <title>The Global Catalogue of Microorganisms (GCM) 10K type strain sequencing project: providing services to taxonomists for standard genome sequencing and annotation.</title>
        <authorList>
            <consortium name="The Broad Institute Genomics Platform"/>
            <consortium name="The Broad Institute Genome Sequencing Center for Infectious Disease"/>
            <person name="Wu L."/>
            <person name="Ma J."/>
        </authorList>
    </citation>
    <scope>NUCLEOTIDE SEQUENCE [LARGE SCALE GENOMIC DNA]</scope>
    <source>
        <strain evidence="2">CCUG 58938</strain>
    </source>
</reference>
<dbReference type="Pfam" id="PF13618">
    <property type="entry name" value="Gluconate_2-dh3"/>
    <property type="match status" value="1"/>
</dbReference>
<evidence type="ECO:0000313" key="1">
    <source>
        <dbReference type="EMBL" id="MFD0998781.1"/>
    </source>
</evidence>
<dbReference type="InterPro" id="IPR027056">
    <property type="entry name" value="Gluconate_2DH_su3"/>
</dbReference>
<comment type="caution">
    <text evidence="1">The sequence shown here is derived from an EMBL/GenBank/DDBJ whole genome shotgun (WGS) entry which is preliminary data.</text>
</comment>
<dbReference type="EMBL" id="JBHTKA010000001">
    <property type="protein sequence ID" value="MFD0998781.1"/>
    <property type="molecule type" value="Genomic_DNA"/>
</dbReference>
<keyword evidence="1" id="KW-0560">Oxidoreductase</keyword>
<proteinExistence type="predicted"/>
<evidence type="ECO:0000313" key="2">
    <source>
        <dbReference type="Proteomes" id="UP001597112"/>
    </source>
</evidence>
<protein>
    <submittedName>
        <fullName evidence="1">Gluconate 2-dehydrogenase subunit 3 family protein</fullName>
        <ecNumber evidence="1">1.-.-.-</ecNumber>
    </submittedName>
</protein>
<dbReference type="Proteomes" id="UP001597112">
    <property type="component" value="Unassembled WGS sequence"/>
</dbReference>
<gene>
    <name evidence="1" type="ORF">ACFQ21_05660</name>
</gene>
<dbReference type="RefSeq" id="WP_377576039.1">
    <property type="nucleotide sequence ID" value="NZ_JBHTKA010000001.1"/>
</dbReference>
<keyword evidence="2" id="KW-1185">Reference proteome</keyword>
<accession>A0ABW3JZ05</accession>
<dbReference type="EC" id="1.-.-.-" evidence="1"/>
<dbReference type="GO" id="GO:0016491">
    <property type="term" value="F:oxidoreductase activity"/>
    <property type="evidence" value="ECO:0007669"/>
    <property type="project" value="UniProtKB-KW"/>
</dbReference>
<dbReference type="PROSITE" id="PS51257">
    <property type="entry name" value="PROKAR_LIPOPROTEIN"/>
    <property type="match status" value="1"/>
</dbReference>
<name>A0ABW3JZ05_9BACT</name>
<sequence length="219" mass="24650">MDRRKYLKTLAVSTAGAGLLFQACKPEEKKEVVEAPKGLTIDRYAAEQVREQKLAAEKFFDEHEMKTITVLSDIIIPKDEISGSASEAGVPDFIEFIVKDMPDYQTPLRGGIKWLDVQSMKRFNADFVSCSAEQQIEIVDDIAYPEQAKPEMKQGVAFFNTMRDLTACGFFTSKIGIKDLGYVGNKPNQWDGVPQDVLDQYGLKYDDRTLEISVKFDNA</sequence>
<organism evidence="1 2">
    <name type="scientific">Ohtaekwangia kribbensis</name>
    <dbReference type="NCBI Taxonomy" id="688913"/>
    <lineage>
        <taxon>Bacteria</taxon>
        <taxon>Pseudomonadati</taxon>
        <taxon>Bacteroidota</taxon>
        <taxon>Cytophagia</taxon>
        <taxon>Cytophagales</taxon>
        <taxon>Fulvivirgaceae</taxon>
        <taxon>Ohtaekwangia</taxon>
    </lineage>
</organism>